<keyword evidence="1" id="KW-0812">Transmembrane</keyword>
<sequence length="91" mass="10146">MQHIFALVYLAFAIITGFFALMGAGFALAAQGRLDIWAHIFQYSLVLLCLTMPTLFFMGAIACYSSGKRRDLLLVLPWLYVFGFFLLASIG</sequence>
<feature type="transmembrane region" description="Helical" evidence="1">
    <location>
        <begin position="7"/>
        <end position="28"/>
    </location>
</feature>
<keyword evidence="3" id="KW-1185">Reference proteome</keyword>
<evidence type="ECO:0000313" key="3">
    <source>
        <dbReference type="Proteomes" id="UP000233491"/>
    </source>
</evidence>
<comment type="caution">
    <text evidence="2">The sequence shown here is derived from an EMBL/GenBank/DDBJ whole genome shotgun (WGS) entry which is preliminary data.</text>
</comment>
<name>A0A1I4UTP1_9HYPH</name>
<organism evidence="2 3">
    <name type="scientific">Pleomorphomonas diazotrophica</name>
    <dbReference type="NCBI Taxonomy" id="1166257"/>
    <lineage>
        <taxon>Bacteria</taxon>
        <taxon>Pseudomonadati</taxon>
        <taxon>Pseudomonadota</taxon>
        <taxon>Alphaproteobacteria</taxon>
        <taxon>Hyphomicrobiales</taxon>
        <taxon>Pleomorphomonadaceae</taxon>
        <taxon>Pleomorphomonas</taxon>
    </lineage>
</organism>
<feature type="transmembrane region" description="Helical" evidence="1">
    <location>
        <begin position="40"/>
        <end position="65"/>
    </location>
</feature>
<dbReference type="AlphaFoldDB" id="A0A1I4UTP1"/>
<evidence type="ECO:0000313" key="2">
    <source>
        <dbReference type="EMBL" id="PKR89835.1"/>
    </source>
</evidence>
<gene>
    <name evidence="2" type="ORF">CXZ10_08040</name>
</gene>
<protein>
    <submittedName>
        <fullName evidence="2">Uncharacterized protein</fullName>
    </submittedName>
</protein>
<dbReference type="Proteomes" id="UP000233491">
    <property type="component" value="Unassembled WGS sequence"/>
</dbReference>
<proteinExistence type="predicted"/>
<dbReference type="EMBL" id="PJNW01000004">
    <property type="protein sequence ID" value="PKR89835.1"/>
    <property type="molecule type" value="Genomic_DNA"/>
</dbReference>
<reference evidence="2 3" key="1">
    <citation type="submission" date="2017-12" db="EMBL/GenBank/DDBJ databases">
        <title>Anaerobic carbon monoxide metabolism by Pleomorphomonas carboxyditropha sp. nov., a new mesophilic hydrogenogenic carboxidotroph.</title>
        <authorList>
            <person name="Esquivel-Elizondo S."/>
            <person name="Krajmalnik-Brown R."/>
        </authorList>
    </citation>
    <scope>NUCLEOTIDE SEQUENCE [LARGE SCALE GENOMIC DNA]</scope>
    <source>
        <strain evidence="2 3">R5-392</strain>
    </source>
</reference>
<keyword evidence="1" id="KW-1133">Transmembrane helix</keyword>
<evidence type="ECO:0000256" key="1">
    <source>
        <dbReference type="SAM" id="Phobius"/>
    </source>
</evidence>
<keyword evidence="1" id="KW-0472">Membrane</keyword>
<accession>A0A1I4UTP1</accession>
<feature type="transmembrane region" description="Helical" evidence="1">
    <location>
        <begin position="72"/>
        <end position="90"/>
    </location>
</feature>